<dbReference type="PANTHER" id="PTHR37823:SF2">
    <property type="entry name" value="CYTOCHROME C-550"/>
    <property type="match status" value="1"/>
</dbReference>
<evidence type="ECO:0000256" key="7">
    <source>
        <dbReference type="PIRSR" id="PIRSR000025-2"/>
    </source>
</evidence>
<keyword evidence="1" id="KW-0813">Transport</keyword>
<accession>A0A7V7RN54</accession>
<name>A0A7V7RN54_9BACI</name>
<feature type="binding site" description="axial binding residue" evidence="7">
    <location>
        <position position="101"/>
    </location>
    <ligand>
        <name>heme c</name>
        <dbReference type="ChEBI" id="CHEBI:61717"/>
    </ligand>
    <ligandPart>
        <name>Fe</name>
        <dbReference type="ChEBI" id="CHEBI:18248"/>
    </ligandPart>
</feature>
<comment type="PTM">
    <text evidence="6">Binds 1 heme c group covalently per subunit.</text>
</comment>
<keyword evidence="5 7" id="KW-0408">Iron</keyword>
<evidence type="ECO:0000259" key="9">
    <source>
        <dbReference type="PROSITE" id="PS51007"/>
    </source>
</evidence>
<evidence type="ECO:0000256" key="4">
    <source>
        <dbReference type="ARBA" id="ARBA00022982"/>
    </source>
</evidence>
<dbReference type="Proteomes" id="UP000441354">
    <property type="component" value="Unassembled WGS sequence"/>
</dbReference>
<reference evidence="10 11" key="1">
    <citation type="journal article" date="2014" name="Arch. Microbiol.">
        <title>Bacillus mesophilum sp. nov., strain IITR-54T, a novel 4-chlorobiphenyl dechlorinating bacterium.</title>
        <authorList>
            <person name="Manickam N."/>
            <person name="Singh N.K."/>
            <person name="Bajaj A."/>
            <person name="Kumar R.M."/>
            <person name="Kaur G."/>
            <person name="Kaur N."/>
            <person name="Bala M."/>
            <person name="Kumar A."/>
            <person name="Mayilraj S."/>
        </authorList>
    </citation>
    <scope>NUCLEOTIDE SEQUENCE [LARGE SCALE GENOMIC DNA]</scope>
    <source>
        <strain evidence="10 11">IITR-54</strain>
    </source>
</reference>
<evidence type="ECO:0000256" key="1">
    <source>
        <dbReference type="ARBA" id="ARBA00022448"/>
    </source>
</evidence>
<evidence type="ECO:0000256" key="3">
    <source>
        <dbReference type="ARBA" id="ARBA00022723"/>
    </source>
</evidence>
<sequence length="121" mass="12643">MNRNPIIPFVLIMVIGIGAMFLLSFKGIGDNEDLAAELSGEGGETTEETAQANPEEIYQQSCIGCHGDQYQGGAGPALTGVGDRLSQDEIVDILTNGKGAMPGGLVSGNETAMAEWLSELQ</sequence>
<dbReference type="PANTHER" id="PTHR37823">
    <property type="entry name" value="CYTOCHROME C-553-LIKE"/>
    <property type="match status" value="1"/>
</dbReference>
<evidence type="ECO:0000313" key="10">
    <source>
        <dbReference type="EMBL" id="KAB2333893.1"/>
    </source>
</evidence>
<dbReference type="AlphaFoldDB" id="A0A7V7RN54"/>
<organism evidence="10 11">
    <name type="scientific">Bacillus mesophilum</name>
    <dbReference type="NCBI Taxonomy" id="1071718"/>
    <lineage>
        <taxon>Bacteria</taxon>
        <taxon>Bacillati</taxon>
        <taxon>Bacillota</taxon>
        <taxon>Bacilli</taxon>
        <taxon>Bacillales</taxon>
        <taxon>Bacillaceae</taxon>
        <taxon>Bacillus</taxon>
    </lineage>
</organism>
<dbReference type="EMBL" id="WBOT01000002">
    <property type="protein sequence ID" value="KAB2333893.1"/>
    <property type="molecule type" value="Genomic_DNA"/>
</dbReference>
<gene>
    <name evidence="10" type="ORF">F7732_07365</name>
</gene>
<keyword evidence="8" id="KW-1133">Transmembrane helix</keyword>
<feature type="binding site" description="covalent" evidence="6">
    <location>
        <position position="62"/>
    </location>
    <ligand>
        <name>heme c</name>
        <dbReference type="ChEBI" id="CHEBI:61717"/>
    </ligand>
</feature>
<evidence type="ECO:0000256" key="5">
    <source>
        <dbReference type="ARBA" id="ARBA00023004"/>
    </source>
</evidence>
<dbReference type="PROSITE" id="PS51007">
    <property type="entry name" value="CYTC"/>
    <property type="match status" value="1"/>
</dbReference>
<evidence type="ECO:0000256" key="6">
    <source>
        <dbReference type="PIRSR" id="PIRSR000025-1"/>
    </source>
</evidence>
<dbReference type="RefSeq" id="WP_066443545.1">
    <property type="nucleotide sequence ID" value="NZ_WBOT01000002.1"/>
</dbReference>
<dbReference type="GO" id="GO:0020037">
    <property type="term" value="F:heme binding"/>
    <property type="evidence" value="ECO:0007669"/>
    <property type="project" value="InterPro"/>
</dbReference>
<dbReference type="SUPFAM" id="SSF46626">
    <property type="entry name" value="Cytochrome c"/>
    <property type="match status" value="1"/>
</dbReference>
<evidence type="ECO:0000313" key="11">
    <source>
        <dbReference type="Proteomes" id="UP000441354"/>
    </source>
</evidence>
<keyword evidence="8" id="KW-0812">Transmembrane</keyword>
<keyword evidence="8" id="KW-0472">Membrane</keyword>
<feature type="domain" description="Cytochrome c" evidence="9">
    <location>
        <begin position="49"/>
        <end position="121"/>
    </location>
</feature>
<dbReference type="OrthoDB" id="7933886at2"/>
<comment type="caution">
    <text evidence="10">The sequence shown here is derived from an EMBL/GenBank/DDBJ whole genome shotgun (WGS) entry which is preliminary data.</text>
</comment>
<feature type="transmembrane region" description="Helical" evidence="8">
    <location>
        <begin position="6"/>
        <end position="25"/>
    </location>
</feature>
<feature type="binding site" description="axial binding residue" evidence="7">
    <location>
        <position position="66"/>
    </location>
    <ligand>
        <name>heme c</name>
        <dbReference type="ChEBI" id="CHEBI:61717"/>
    </ligand>
    <ligandPart>
        <name>Fe</name>
        <dbReference type="ChEBI" id="CHEBI:18248"/>
    </ligandPart>
</feature>
<keyword evidence="3 7" id="KW-0479">Metal-binding</keyword>
<dbReference type="InterPro" id="IPR036909">
    <property type="entry name" value="Cyt_c-like_dom_sf"/>
</dbReference>
<keyword evidence="4" id="KW-0249">Electron transport</keyword>
<keyword evidence="2 6" id="KW-0349">Heme</keyword>
<feature type="binding site" description="covalent" evidence="6">
    <location>
        <position position="65"/>
    </location>
    <ligand>
        <name>heme c</name>
        <dbReference type="ChEBI" id="CHEBI:61717"/>
    </ligand>
</feature>
<dbReference type="PIRSF" id="PIRSF000025">
    <property type="entry name" value="Cytc_Bsub_c550"/>
    <property type="match status" value="1"/>
</dbReference>
<evidence type="ECO:0000256" key="2">
    <source>
        <dbReference type="ARBA" id="ARBA00022617"/>
    </source>
</evidence>
<dbReference type="InterPro" id="IPR012218">
    <property type="entry name" value="Cyt_c_BACSU-c550-type"/>
</dbReference>
<keyword evidence="11" id="KW-1185">Reference proteome</keyword>
<proteinExistence type="predicted"/>
<dbReference type="InterPro" id="IPR051811">
    <property type="entry name" value="Cytochrome_c550/c551-like"/>
</dbReference>
<dbReference type="InterPro" id="IPR054780">
    <property type="entry name" value="Cytochro_C550_firm"/>
</dbReference>
<protein>
    <submittedName>
        <fullName evidence="10">Cytochrome c</fullName>
    </submittedName>
</protein>
<dbReference type="NCBIfam" id="NF045773">
    <property type="entry name" value="cytochro_C550"/>
    <property type="match status" value="1"/>
</dbReference>
<dbReference type="GO" id="GO:0009055">
    <property type="term" value="F:electron transfer activity"/>
    <property type="evidence" value="ECO:0007669"/>
    <property type="project" value="InterPro"/>
</dbReference>
<dbReference type="Pfam" id="PF13442">
    <property type="entry name" value="Cytochrome_CBB3"/>
    <property type="match status" value="1"/>
</dbReference>
<evidence type="ECO:0000256" key="8">
    <source>
        <dbReference type="SAM" id="Phobius"/>
    </source>
</evidence>
<dbReference type="InterPro" id="IPR009056">
    <property type="entry name" value="Cyt_c-like_dom"/>
</dbReference>
<dbReference type="GO" id="GO:0005506">
    <property type="term" value="F:iron ion binding"/>
    <property type="evidence" value="ECO:0007669"/>
    <property type="project" value="InterPro"/>
</dbReference>
<dbReference type="Gene3D" id="1.10.760.10">
    <property type="entry name" value="Cytochrome c-like domain"/>
    <property type="match status" value="1"/>
</dbReference>
<dbReference type="GO" id="GO:0016020">
    <property type="term" value="C:membrane"/>
    <property type="evidence" value="ECO:0007669"/>
    <property type="project" value="InterPro"/>
</dbReference>